<comment type="caution">
    <text evidence="2">The sequence shown here is derived from an EMBL/GenBank/DDBJ whole genome shotgun (WGS) entry which is preliminary data.</text>
</comment>
<gene>
    <name evidence="2" type="ORF">PIB30_051378</name>
</gene>
<feature type="region of interest" description="Disordered" evidence="1">
    <location>
        <begin position="47"/>
        <end position="116"/>
    </location>
</feature>
<feature type="compositionally biased region" description="Basic and acidic residues" evidence="1">
    <location>
        <begin position="57"/>
        <end position="66"/>
    </location>
</feature>
<evidence type="ECO:0000313" key="2">
    <source>
        <dbReference type="EMBL" id="MED6135932.1"/>
    </source>
</evidence>
<feature type="compositionally biased region" description="Polar residues" evidence="1">
    <location>
        <begin position="67"/>
        <end position="76"/>
    </location>
</feature>
<name>A0ABU6SHS7_9FABA</name>
<protein>
    <submittedName>
        <fullName evidence="2">Uncharacterized protein</fullName>
    </submittedName>
</protein>
<accession>A0ABU6SHS7</accession>
<feature type="compositionally biased region" description="Polar residues" evidence="1">
    <location>
        <begin position="107"/>
        <end position="116"/>
    </location>
</feature>
<proteinExistence type="predicted"/>
<dbReference type="Proteomes" id="UP001341840">
    <property type="component" value="Unassembled WGS sequence"/>
</dbReference>
<evidence type="ECO:0000256" key="1">
    <source>
        <dbReference type="SAM" id="MobiDB-lite"/>
    </source>
</evidence>
<evidence type="ECO:0000313" key="3">
    <source>
        <dbReference type="Proteomes" id="UP001341840"/>
    </source>
</evidence>
<keyword evidence="3" id="KW-1185">Reference proteome</keyword>
<sequence>MAIAEYRRSCKRGCDFCKRFAITPKPHVALEITMMWHNRRLAGIEDSSISSCTGPDLESKSDHESLDATSTSSERTVPNREPMRPHPRLIHSSDTPSEKREIVPGAQQGTSPPSLP</sequence>
<reference evidence="2 3" key="1">
    <citation type="journal article" date="2023" name="Plants (Basel)">
        <title>Bridging the Gap: Combining Genomics and Transcriptomics Approaches to Understand Stylosanthes scabra, an Orphan Legume from the Brazilian Caatinga.</title>
        <authorList>
            <person name="Ferreira-Neto J.R.C."/>
            <person name="da Silva M.D."/>
            <person name="Binneck E."/>
            <person name="de Melo N.F."/>
            <person name="da Silva R.H."/>
            <person name="de Melo A.L.T.M."/>
            <person name="Pandolfi V."/>
            <person name="Bustamante F.O."/>
            <person name="Brasileiro-Vidal A.C."/>
            <person name="Benko-Iseppon A.M."/>
        </authorList>
    </citation>
    <scope>NUCLEOTIDE SEQUENCE [LARGE SCALE GENOMIC DNA]</scope>
    <source>
        <tissue evidence="2">Leaves</tissue>
    </source>
</reference>
<dbReference type="EMBL" id="JASCZI010060778">
    <property type="protein sequence ID" value="MED6135932.1"/>
    <property type="molecule type" value="Genomic_DNA"/>
</dbReference>
<organism evidence="2 3">
    <name type="scientific">Stylosanthes scabra</name>
    <dbReference type="NCBI Taxonomy" id="79078"/>
    <lineage>
        <taxon>Eukaryota</taxon>
        <taxon>Viridiplantae</taxon>
        <taxon>Streptophyta</taxon>
        <taxon>Embryophyta</taxon>
        <taxon>Tracheophyta</taxon>
        <taxon>Spermatophyta</taxon>
        <taxon>Magnoliopsida</taxon>
        <taxon>eudicotyledons</taxon>
        <taxon>Gunneridae</taxon>
        <taxon>Pentapetalae</taxon>
        <taxon>rosids</taxon>
        <taxon>fabids</taxon>
        <taxon>Fabales</taxon>
        <taxon>Fabaceae</taxon>
        <taxon>Papilionoideae</taxon>
        <taxon>50 kb inversion clade</taxon>
        <taxon>dalbergioids sensu lato</taxon>
        <taxon>Dalbergieae</taxon>
        <taxon>Pterocarpus clade</taxon>
        <taxon>Stylosanthes</taxon>
    </lineage>
</organism>